<proteinExistence type="predicted"/>
<feature type="transmembrane region" description="Helical" evidence="5">
    <location>
        <begin position="80"/>
        <end position="100"/>
    </location>
</feature>
<evidence type="ECO:0000256" key="2">
    <source>
        <dbReference type="ARBA" id="ARBA00022692"/>
    </source>
</evidence>
<evidence type="ECO:0000256" key="4">
    <source>
        <dbReference type="ARBA" id="ARBA00023136"/>
    </source>
</evidence>
<dbReference type="Proteomes" id="UP000261082">
    <property type="component" value="Unassembled WGS sequence"/>
</dbReference>
<keyword evidence="4 5" id="KW-0472">Membrane</keyword>
<evidence type="ECO:0000256" key="3">
    <source>
        <dbReference type="ARBA" id="ARBA00022989"/>
    </source>
</evidence>
<dbReference type="InterPro" id="IPR046732">
    <property type="entry name" value="DUF6624"/>
</dbReference>
<evidence type="ECO:0000259" key="6">
    <source>
        <dbReference type="Pfam" id="PF07291"/>
    </source>
</evidence>
<evidence type="ECO:0000256" key="5">
    <source>
        <dbReference type="SAM" id="Phobius"/>
    </source>
</evidence>
<gene>
    <name evidence="7" type="ORF">DZ858_07755</name>
</gene>
<sequence>MKVLVGISRILVGLLFIFSGLIKLNDPIGFSFKLQDYFAPGVLNLEFLVPYALLIAIFVVIFEVLLGVTLLIGYLRKFTVWSLLLMIIFFTFLTFYSAYYNKVTDCGCFGDAIPLTPWESFTKDIILLVLILILFFGSKYIKPFFTRNIRSLVIFVCFIGCLGVTYHVLMHLPILDFRPYKIGANIEEGMTIPEGAPKPIYDYDWKFNVDGEEKIVTTKGDYPEQEGAFLGVETTEIQAGYEAPIHDFTIEREGKNYLDEFLQEENLIIVVAYNLNKSEKDGFFPVRDITNEALKKGYKVIGMSASSTERTNTLTERYKLNFDFYFCDETTLKTIVRSNPGVLHLQKGTIKQKVHWNDLDQLQLQELETAKPDLDFNLKQRLDSIAVLDQRYRKLMQAKTPEERAEMGEEMGLTPEEYNGDLWSMQTVIDSSNMLFIEKVFKNMGYPGKTHVGEPTNTAAWYVLQHNPDKIPEYLPLIKEAGKKGEIPFRLVAMMEDRYLMNQEKPQVYGTQGRSYDDERGSFIWPIENPETVNQRRTEAGFDQTIEEYAKLLFGDDFEYKVVTMENIKQ</sequence>
<dbReference type="EMBL" id="QVID01000001">
    <property type="protein sequence ID" value="RFN59932.1"/>
    <property type="molecule type" value="Genomic_DNA"/>
</dbReference>
<name>A0A3E1QCU4_9FLAO</name>
<dbReference type="GO" id="GO:0016020">
    <property type="term" value="C:membrane"/>
    <property type="evidence" value="ECO:0007669"/>
    <property type="project" value="UniProtKB-SubCell"/>
</dbReference>
<evidence type="ECO:0000313" key="7">
    <source>
        <dbReference type="EMBL" id="RFN59932.1"/>
    </source>
</evidence>
<dbReference type="NCBIfam" id="NF045576">
    <property type="entry name" value="BT_3928_fam"/>
    <property type="match status" value="1"/>
</dbReference>
<dbReference type="RefSeq" id="WP_117158992.1">
    <property type="nucleotide sequence ID" value="NZ_QVID01000001.1"/>
</dbReference>
<feature type="transmembrane region" description="Helical" evidence="5">
    <location>
        <begin position="48"/>
        <end position="73"/>
    </location>
</feature>
<comment type="caution">
    <text evidence="7">The sequence shown here is derived from an EMBL/GenBank/DDBJ whole genome shotgun (WGS) entry which is preliminary data.</text>
</comment>
<protein>
    <submittedName>
        <fullName evidence="7">DoxX family protein</fullName>
    </submittedName>
</protein>
<dbReference type="Pfam" id="PF07291">
    <property type="entry name" value="MauE"/>
    <property type="match status" value="1"/>
</dbReference>
<organism evidence="7 8">
    <name type="scientific">Marixanthomonas ophiurae</name>
    <dbReference type="NCBI Taxonomy" id="387659"/>
    <lineage>
        <taxon>Bacteria</taxon>
        <taxon>Pseudomonadati</taxon>
        <taxon>Bacteroidota</taxon>
        <taxon>Flavobacteriia</taxon>
        <taxon>Flavobacteriales</taxon>
        <taxon>Flavobacteriaceae</taxon>
        <taxon>Marixanthomonas</taxon>
    </lineage>
</organism>
<accession>A0A3E1QCU4</accession>
<feature type="domain" description="Methylamine utilisation protein MauE" evidence="6">
    <location>
        <begin position="1"/>
        <end position="136"/>
    </location>
</feature>
<comment type="subcellular location">
    <subcellularLocation>
        <location evidence="1">Membrane</location>
        <topology evidence="1">Multi-pass membrane protein</topology>
    </subcellularLocation>
</comment>
<evidence type="ECO:0000256" key="1">
    <source>
        <dbReference type="ARBA" id="ARBA00004141"/>
    </source>
</evidence>
<dbReference type="OrthoDB" id="648842at2"/>
<dbReference type="Pfam" id="PF20329">
    <property type="entry name" value="DUF6624"/>
    <property type="match status" value="1"/>
</dbReference>
<keyword evidence="8" id="KW-1185">Reference proteome</keyword>
<keyword evidence="3 5" id="KW-1133">Transmembrane helix</keyword>
<dbReference type="GO" id="GO:0030416">
    <property type="term" value="P:methylamine metabolic process"/>
    <property type="evidence" value="ECO:0007669"/>
    <property type="project" value="InterPro"/>
</dbReference>
<reference evidence="7 8" key="1">
    <citation type="journal article" date="2007" name="Int. J. Syst. Evol. Microbiol.">
        <title>Marixanthomonas ophiurae gen. nov., sp. nov., a marine bacterium of the family Flavobacteriaceae isolated from a deep-sea brittle star.</title>
        <authorList>
            <person name="Romanenko L.A."/>
            <person name="Uchino M."/>
            <person name="Frolova G.M."/>
            <person name="Mikhailov V.V."/>
        </authorList>
    </citation>
    <scope>NUCLEOTIDE SEQUENCE [LARGE SCALE GENOMIC DNA]</scope>
    <source>
        <strain evidence="7 8">KMM 3046</strain>
    </source>
</reference>
<evidence type="ECO:0000313" key="8">
    <source>
        <dbReference type="Proteomes" id="UP000261082"/>
    </source>
</evidence>
<dbReference type="AlphaFoldDB" id="A0A3E1QCU4"/>
<dbReference type="InterPro" id="IPR009908">
    <property type="entry name" value="Methylamine_util_MauE"/>
</dbReference>
<feature type="transmembrane region" description="Helical" evidence="5">
    <location>
        <begin position="149"/>
        <end position="169"/>
    </location>
</feature>
<keyword evidence="2 5" id="KW-0812">Transmembrane</keyword>
<feature type="transmembrane region" description="Helical" evidence="5">
    <location>
        <begin position="120"/>
        <end position="137"/>
    </location>
</feature>